<dbReference type="GO" id="GO:0007189">
    <property type="term" value="P:adenylate cyclase-activating G protein-coupled receptor signaling pathway"/>
    <property type="evidence" value="ECO:0007669"/>
    <property type="project" value="TreeGrafter"/>
</dbReference>
<evidence type="ECO:0000256" key="9">
    <source>
        <dbReference type="ARBA" id="ARBA00023224"/>
    </source>
</evidence>
<sequence>MNRNTEFDNNSLLLNEFQNHSYLTRMTTNNSNISAENVFAKATPVSSATMFSIGVVGNIFAIIVIWRSSPSHKWKAFYRYVFLLAITDLLGILLTSPITLYTYVNNRQWIGGQPLCNFYGFQMAFSGVATVLIAGAMSVDRLMAVYFPYFYTKEIKNIPRRINYILVFICLFSILVGVSPIIGFGHNQVQFPGTWCFFEIHSEEIVDKAFCIMYASTILIVILIMAVCNTLVIAFLKNESLEWAYANGRKTSISSVKSSRKKNDLYIIIFLVAIFVVFSACWTPFMVYIYVRQSGVHWNGQTELIIIRIVSLNQIIDPWVYILLRKENLMKFQKFCISTKDRHCKCNNLNFIKAPCLHTSLESHSISQSGL</sequence>
<reference evidence="12" key="1">
    <citation type="submission" date="2021-03" db="EMBL/GenBank/DDBJ databases">
        <authorList>
            <person name="Bekaert M."/>
        </authorList>
    </citation>
    <scope>NUCLEOTIDE SEQUENCE</scope>
</reference>
<keyword evidence="6 10" id="KW-0472">Membrane</keyword>
<dbReference type="PANTHER" id="PTHR11866:SF16">
    <property type="entry name" value="PROSTAGLANDIN E2 RECEPTOR EP4 SUBTYPE-LIKE PROTEIN"/>
    <property type="match status" value="1"/>
</dbReference>
<dbReference type="OrthoDB" id="5959154at2759"/>
<keyword evidence="2" id="KW-1003">Cell membrane</keyword>
<keyword evidence="13" id="KW-1185">Reference proteome</keyword>
<dbReference type="InterPro" id="IPR000276">
    <property type="entry name" value="GPCR_Rhodpsn"/>
</dbReference>
<dbReference type="CDD" id="cd14981">
    <property type="entry name" value="7tmA_Prostanoid_R"/>
    <property type="match status" value="1"/>
</dbReference>
<evidence type="ECO:0000256" key="5">
    <source>
        <dbReference type="ARBA" id="ARBA00023040"/>
    </source>
</evidence>
<keyword evidence="5" id="KW-0297">G-protein coupled receptor</keyword>
<dbReference type="PRINTS" id="PR00237">
    <property type="entry name" value="GPCRRHODOPSN"/>
</dbReference>
<evidence type="ECO:0000256" key="6">
    <source>
        <dbReference type="ARBA" id="ARBA00023136"/>
    </source>
</evidence>
<feature type="transmembrane region" description="Helical" evidence="10">
    <location>
        <begin position="80"/>
        <end position="104"/>
    </location>
</feature>
<dbReference type="Gene3D" id="1.20.1070.10">
    <property type="entry name" value="Rhodopsin 7-helix transmembrane proteins"/>
    <property type="match status" value="1"/>
</dbReference>
<dbReference type="EMBL" id="CAJPWZ010003030">
    <property type="protein sequence ID" value="CAG2250070.1"/>
    <property type="molecule type" value="Genomic_DNA"/>
</dbReference>
<keyword evidence="3 10" id="KW-0812">Transmembrane</keyword>
<evidence type="ECO:0000256" key="1">
    <source>
        <dbReference type="ARBA" id="ARBA00004651"/>
    </source>
</evidence>
<dbReference type="PANTHER" id="PTHR11866">
    <property type="entry name" value="G-PROTEIN COUPLED RECEPTOR FAMILY 1 MEMBER"/>
    <property type="match status" value="1"/>
</dbReference>
<comment type="subcellular location">
    <subcellularLocation>
        <location evidence="1">Cell membrane</location>
        <topology evidence="1">Multi-pass membrane protein</topology>
    </subcellularLocation>
</comment>
<dbReference type="InterPro" id="IPR008365">
    <property type="entry name" value="Prostanoid_rcpt"/>
</dbReference>
<organism evidence="12 13">
    <name type="scientific">Mytilus edulis</name>
    <name type="common">Blue mussel</name>
    <dbReference type="NCBI Taxonomy" id="6550"/>
    <lineage>
        <taxon>Eukaryota</taxon>
        <taxon>Metazoa</taxon>
        <taxon>Spiralia</taxon>
        <taxon>Lophotrochozoa</taxon>
        <taxon>Mollusca</taxon>
        <taxon>Bivalvia</taxon>
        <taxon>Autobranchia</taxon>
        <taxon>Pteriomorphia</taxon>
        <taxon>Mytilida</taxon>
        <taxon>Mytiloidea</taxon>
        <taxon>Mytilidae</taxon>
        <taxon>Mytilinae</taxon>
        <taxon>Mytilus</taxon>
    </lineage>
</organism>
<keyword evidence="9" id="KW-0807">Transducer</keyword>
<dbReference type="AlphaFoldDB" id="A0A8S3V0M1"/>
<feature type="transmembrane region" description="Helical" evidence="10">
    <location>
        <begin position="48"/>
        <end position="68"/>
    </location>
</feature>
<evidence type="ECO:0000256" key="10">
    <source>
        <dbReference type="SAM" id="Phobius"/>
    </source>
</evidence>
<dbReference type="GO" id="GO:0007204">
    <property type="term" value="P:positive regulation of cytosolic calcium ion concentration"/>
    <property type="evidence" value="ECO:0007669"/>
    <property type="project" value="TreeGrafter"/>
</dbReference>
<evidence type="ECO:0000256" key="3">
    <source>
        <dbReference type="ARBA" id="ARBA00022692"/>
    </source>
</evidence>
<evidence type="ECO:0000313" key="12">
    <source>
        <dbReference type="EMBL" id="CAG2250070.1"/>
    </source>
</evidence>
<dbReference type="Pfam" id="PF00001">
    <property type="entry name" value="7tm_1"/>
    <property type="match status" value="1"/>
</dbReference>
<name>A0A8S3V0M1_MYTED</name>
<dbReference type="GO" id="GO:0005886">
    <property type="term" value="C:plasma membrane"/>
    <property type="evidence" value="ECO:0007669"/>
    <property type="project" value="UniProtKB-SubCell"/>
</dbReference>
<accession>A0A8S3V0M1</accession>
<keyword evidence="8" id="KW-0325">Glycoprotein</keyword>
<evidence type="ECO:0000256" key="2">
    <source>
        <dbReference type="ARBA" id="ARBA00022475"/>
    </source>
</evidence>
<dbReference type="SUPFAM" id="SSF81321">
    <property type="entry name" value="Family A G protein-coupled receptor-like"/>
    <property type="match status" value="1"/>
</dbReference>
<keyword evidence="7" id="KW-0675">Receptor</keyword>
<proteinExistence type="predicted"/>
<feature type="transmembrane region" description="Helical" evidence="10">
    <location>
        <begin position="265"/>
        <end position="285"/>
    </location>
</feature>
<keyword evidence="4 10" id="KW-1133">Transmembrane helix</keyword>
<dbReference type="PROSITE" id="PS50262">
    <property type="entry name" value="G_PROTEIN_RECEP_F1_2"/>
    <property type="match status" value="1"/>
</dbReference>
<evidence type="ECO:0000256" key="7">
    <source>
        <dbReference type="ARBA" id="ARBA00023170"/>
    </source>
</evidence>
<protein>
    <submittedName>
        <fullName evidence="12">PTGER4</fullName>
    </submittedName>
</protein>
<evidence type="ECO:0000256" key="4">
    <source>
        <dbReference type="ARBA" id="ARBA00022989"/>
    </source>
</evidence>
<feature type="transmembrane region" description="Helical" evidence="10">
    <location>
        <begin position="124"/>
        <end position="150"/>
    </location>
</feature>
<feature type="transmembrane region" description="Helical" evidence="10">
    <location>
        <begin position="162"/>
        <end position="182"/>
    </location>
</feature>
<feature type="transmembrane region" description="Helical" evidence="10">
    <location>
        <begin position="305"/>
        <end position="324"/>
    </location>
</feature>
<evidence type="ECO:0000259" key="11">
    <source>
        <dbReference type="PROSITE" id="PS50262"/>
    </source>
</evidence>
<feature type="transmembrane region" description="Helical" evidence="10">
    <location>
        <begin position="212"/>
        <end position="236"/>
    </location>
</feature>
<evidence type="ECO:0000256" key="8">
    <source>
        <dbReference type="ARBA" id="ARBA00023180"/>
    </source>
</evidence>
<evidence type="ECO:0000313" key="13">
    <source>
        <dbReference type="Proteomes" id="UP000683360"/>
    </source>
</evidence>
<feature type="domain" description="G-protein coupled receptors family 1 profile" evidence="11">
    <location>
        <begin position="57"/>
        <end position="321"/>
    </location>
</feature>
<gene>
    <name evidence="12" type="ORF">MEDL_61799</name>
</gene>
<dbReference type="GO" id="GO:0004930">
    <property type="term" value="F:G protein-coupled receptor activity"/>
    <property type="evidence" value="ECO:0007669"/>
    <property type="project" value="UniProtKB-KW"/>
</dbReference>
<dbReference type="PRINTS" id="PR01788">
    <property type="entry name" value="PROSTANOIDR"/>
</dbReference>
<dbReference type="InterPro" id="IPR017452">
    <property type="entry name" value="GPCR_Rhodpsn_7TM"/>
</dbReference>
<dbReference type="Proteomes" id="UP000683360">
    <property type="component" value="Unassembled WGS sequence"/>
</dbReference>
<comment type="caution">
    <text evidence="12">The sequence shown here is derived from an EMBL/GenBank/DDBJ whole genome shotgun (WGS) entry which is preliminary data.</text>
</comment>